<comment type="caution">
    <text evidence="4">The sequence shown here is derived from an EMBL/GenBank/DDBJ whole genome shotgun (WGS) entry which is preliminary data.</text>
</comment>
<keyword evidence="5" id="KW-1185">Reference proteome</keyword>
<keyword evidence="2" id="KW-1133">Transmembrane helix</keyword>
<feature type="transmembrane region" description="Helical" evidence="2">
    <location>
        <begin position="207"/>
        <end position="230"/>
    </location>
</feature>
<proteinExistence type="predicted"/>
<feature type="chain" id="PRO_5043506047" evidence="3">
    <location>
        <begin position="18"/>
        <end position="421"/>
    </location>
</feature>
<evidence type="ECO:0000256" key="1">
    <source>
        <dbReference type="SAM" id="MobiDB-lite"/>
    </source>
</evidence>
<feature type="compositionally biased region" description="Low complexity" evidence="1">
    <location>
        <begin position="405"/>
        <end position="421"/>
    </location>
</feature>
<organism evidence="4 5">
    <name type="scientific">Lymnaea stagnalis</name>
    <name type="common">Great pond snail</name>
    <name type="synonym">Helix stagnalis</name>
    <dbReference type="NCBI Taxonomy" id="6523"/>
    <lineage>
        <taxon>Eukaryota</taxon>
        <taxon>Metazoa</taxon>
        <taxon>Spiralia</taxon>
        <taxon>Lophotrochozoa</taxon>
        <taxon>Mollusca</taxon>
        <taxon>Gastropoda</taxon>
        <taxon>Heterobranchia</taxon>
        <taxon>Euthyneura</taxon>
        <taxon>Panpulmonata</taxon>
        <taxon>Hygrophila</taxon>
        <taxon>Lymnaeoidea</taxon>
        <taxon>Lymnaeidae</taxon>
        <taxon>Lymnaea</taxon>
    </lineage>
</organism>
<gene>
    <name evidence="4" type="ORF">GSLYS_00021520001</name>
</gene>
<keyword evidence="3" id="KW-0732">Signal</keyword>
<protein>
    <submittedName>
        <fullName evidence="4">Uncharacterized protein</fullName>
    </submittedName>
</protein>
<sequence length="421" mass="45251">MHLAVFLIAQVASYVASLQWDTVEINQQGNITNRILSLNETTLATLTECLCSPAQKSCNVTYSTTDHVVTDVHLLSGNMTSSPGTSHRTCSQARDTVIQCSPAQPPASYCHGVGVNQTFQVTNYTCSGECVSIVWVPVGPRSNATWAPDTTTTITTTTTTQTCNPGCVAPTTVTTTATSISSSATSSVNVTLDGSSGGDDSDDDTGVIVGVVLGICAAAFLAFIIIAMVYRRRRKAQNTQEGAAKANQTQCSGSQLPDNNQQMYNSLDPETFSSTNVAYSYSDPATEAPKPENTSEYCTAYSASGYPDSKYSNPAEYEDVASSINTDMLGYLVLDTMITQTAATLNTKPKMSTVTVKNDSPVLQDHGDSQSEVEYENLQSNLYIDMSMHQPKREEPKRRIEDTESICSSSSNDSIYINQDL</sequence>
<evidence type="ECO:0000313" key="5">
    <source>
        <dbReference type="Proteomes" id="UP001497497"/>
    </source>
</evidence>
<evidence type="ECO:0000256" key="2">
    <source>
        <dbReference type="SAM" id="Phobius"/>
    </source>
</evidence>
<reference evidence="4 5" key="1">
    <citation type="submission" date="2024-04" db="EMBL/GenBank/DDBJ databases">
        <authorList>
            <consortium name="Genoscope - CEA"/>
            <person name="William W."/>
        </authorList>
    </citation>
    <scope>NUCLEOTIDE SEQUENCE [LARGE SCALE GENOMIC DNA]</scope>
</reference>
<name>A0AAV2ILZ0_LYMST</name>
<feature type="compositionally biased region" description="Polar residues" evidence="1">
    <location>
        <begin position="240"/>
        <end position="265"/>
    </location>
</feature>
<feature type="region of interest" description="Disordered" evidence="1">
    <location>
        <begin position="388"/>
        <end position="421"/>
    </location>
</feature>
<keyword evidence="2" id="KW-0812">Transmembrane</keyword>
<dbReference type="EMBL" id="CAXITT010001222">
    <property type="protein sequence ID" value="CAL1548203.1"/>
    <property type="molecule type" value="Genomic_DNA"/>
</dbReference>
<feature type="region of interest" description="Disordered" evidence="1">
    <location>
        <begin position="240"/>
        <end position="269"/>
    </location>
</feature>
<evidence type="ECO:0000313" key="4">
    <source>
        <dbReference type="EMBL" id="CAL1548203.1"/>
    </source>
</evidence>
<dbReference type="AlphaFoldDB" id="A0AAV2ILZ0"/>
<keyword evidence="2" id="KW-0472">Membrane</keyword>
<evidence type="ECO:0000256" key="3">
    <source>
        <dbReference type="SAM" id="SignalP"/>
    </source>
</evidence>
<feature type="signal peptide" evidence="3">
    <location>
        <begin position="1"/>
        <end position="17"/>
    </location>
</feature>
<feature type="compositionally biased region" description="Basic and acidic residues" evidence="1">
    <location>
        <begin position="391"/>
        <end position="402"/>
    </location>
</feature>
<accession>A0AAV2ILZ0</accession>
<dbReference type="Proteomes" id="UP001497497">
    <property type="component" value="Unassembled WGS sequence"/>
</dbReference>